<proteinExistence type="predicted"/>
<dbReference type="STRING" id="933852.A0A0C3AWX4"/>
<keyword evidence="2" id="KW-1185">Reference proteome</keyword>
<reference evidence="2" key="2">
    <citation type="submission" date="2015-01" db="EMBL/GenBank/DDBJ databases">
        <title>Evolutionary Origins and Diversification of the Mycorrhizal Mutualists.</title>
        <authorList>
            <consortium name="DOE Joint Genome Institute"/>
            <consortium name="Mycorrhizal Genomics Consortium"/>
            <person name="Kohler A."/>
            <person name="Kuo A."/>
            <person name="Nagy L.G."/>
            <person name="Floudas D."/>
            <person name="Copeland A."/>
            <person name="Barry K.W."/>
            <person name="Cichocki N."/>
            <person name="Veneault-Fourrey C."/>
            <person name="LaButti K."/>
            <person name="Lindquist E.A."/>
            <person name="Lipzen A."/>
            <person name="Lundell T."/>
            <person name="Morin E."/>
            <person name="Murat C."/>
            <person name="Riley R."/>
            <person name="Ohm R."/>
            <person name="Sun H."/>
            <person name="Tunlid A."/>
            <person name="Henrissat B."/>
            <person name="Grigoriev I.V."/>
            <person name="Hibbett D.S."/>
            <person name="Martin F."/>
        </authorList>
    </citation>
    <scope>NUCLEOTIDE SEQUENCE [LARGE SCALE GENOMIC DNA]</scope>
    <source>
        <strain evidence="2">MAFF 305830</strain>
    </source>
</reference>
<dbReference type="Proteomes" id="UP000054097">
    <property type="component" value="Unassembled WGS sequence"/>
</dbReference>
<accession>A0A0C3AWX4</accession>
<dbReference type="HOGENOM" id="CLU_1741705_0_0_1"/>
<protein>
    <submittedName>
        <fullName evidence="1">Uncharacterized protein</fullName>
    </submittedName>
</protein>
<dbReference type="AlphaFoldDB" id="A0A0C3AWX4"/>
<gene>
    <name evidence="1" type="ORF">M408DRAFT_27694</name>
</gene>
<dbReference type="OrthoDB" id="3245961at2759"/>
<evidence type="ECO:0000313" key="1">
    <source>
        <dbReference type="EMBL" id="KIM23741.1"/>
    </source>
</evidence>
<sequence>MQGFPGLKIVHRAGRVHSNIDPLSRLTRLPPPYDAPIDMIDAAIKLNEQECEQGWNEITYSDKQKDAMVLAMFIDTIDIHPSQIEKYQLGYAKDPKLAPIVKELMTTIDWRNPQVKNFFIAEDGLLYYKDPDENERSNACWISQNLFSSS</sequence>
<reference evidence="1 2" key="1">
    <citation type="submission" date="2014-04" db="EMBL/GenBank/DDBJ databases">
        <authorList>
            <consortium name="DOE Joint Genome Institute"/>
            <person name="Kuo A."/>
            <person name="Zuccaro A."/>
            <person name="Kohler A."/>
            <person name="Nagy L.G."/>
            <person name="Floudas D."/>
            <person name="Copeland A."/>
            <person name="Barry K.W."/>
            <person name="Cichocki N."/>
            <person name="Veneault-Fourrey C."/>
            <person name="LaButti K."/>
            <person name="Lindquist E.A."/>
            <person name="Lipzen A."/>
            <person name="Lundell T."/>
            <person name="Morin E."/>
            <person name="Murat C."/>
            <person name="Sun H."/>
            <person name="Tunlid A."/>
            <person name="Henrissat B."/>
            <person name="Grigoriev I.V."/>
            <person name="Hibbett D.S."/>
            <person name="Martin F."/>
            <person name="Nordberg H.P."/>
            <person name="Cantor M.N."/>
            <person name="Hua S.X."/>
        </authorList>
    </citation>
    <scope>NUCLEOTIDE SEQUENCE [LARGE SCALE GENOMIC DNA]</scope>
    <source>
        <strain evidence="1 2">MAFF 305830</strain>
    </source>
</reference>
<organism evidence="1 2">
    <name type="scientific">Serendipita vermifera MAFF 305830</name>
    <dbReference type="NCBI Taxonomy" id="933852"/>
    <lineage>
        <taxon>Eukaryota</taxon>
        <taxon>Fungi</taxon>
        <taxon>Dikarya</taxon>
        <taxon>Basidiomycota</taxon>
        <taxon>Agaricomycotina</taxon>
        <taxon>Agaricomycetes</taxon>
        <taxon>Sebacinales</taxon>
        <taxon>Serendipitaceae</taxon>
        <taxon>Serendipita</taxon>
    </lineage>
</organism>
<evidence type="ECO:0000313" key="2">
    <source>
        <dbReference type="Proteomes" id="UP000054097"/>
    </source>
</evidence>
<dbReference type="EMBL" id="KN824333">
    <property type="protein sequence ID" value="KIM23741.1"/>
    <property type="molecule type" value="Genomic_DNA"/>
</dbReference>
<name>A0A0C3AWX4_SERVB</name>